<feature type="domain" description="Asl1-like glycosyl hydrolase catalytic" evidence="2">
    <location>
        <begin position="47"/>
        <end position="138"/>
    </location>
</feature>
<keyword evidence="1" id="KW-0732">Signal</keyword>
<dbReference type="Pfam" id="PF11790">
    <property type="entry name" value="Glyco_hydro_cc"/>
    <property type="match status" value="2"/>
</dbReference>
<feature type="signal peptide" evidence="1">
    <location>
        <begin position="1"/>
        <end position="20"/>
    </location>
</feature>
<keyword evidence="4" id="KW-1185">Reference proteome</keyword>
<dbReference type="PANTHER" id="PTHR34154:SF10">
    <property type="entry name" value="ASL1-LIKE GLYCOSYL HYDROLASE CATALYTIC DOMAIN-CONTAINING PROTEIN"/>
    <property type="match status" value="1"/>
</dbReference>
<dbReference type="PANTHER" id="PTHR34154">
    <property type="entry name" value="ALKALI-SENSITIVE LINKAGE PROTEIN 1"/>
    <property type="match status" value="1"/>
</dbReference>
<dbReference type="RefSeq" id="XP_018703224.1">
    <property type="nucleotide sequence ID" value="XM_018849726.1"/>
</dbReference>
<organism evidence="3 4">
    <name type="scientific">Cordyceps fumosorosea (strain ARSEF 2679)</name>
    <name type="common">Isaria fumosorosea</name>
    <dbReference type="NCBI Taxonomy" id="1081104"/>
    <lineage>
        <taxon>Eukaryota</taxon>
        <taxon>Fungi</taxon>
        <taxon>Dikarya</taxon>
        <taxon>Ascomycota</taxon>
        <taxon>Pezizomycotina</taxon>
        <taxon>Sordariomycetes</taxon>
        <taxon>Hypocreomycetidae</taxon>
        <taxon>Hypocreales</taxon>
        <taxon>Cordycipitaceae</taxon>
        <taxon>Cordyceps</taxon>
    </lineage>
</organism>
<dbReference type="GO" id="GO:0071966">
    <property type="term" value="P:fungal-type cell wall polysaccharide metabolic process"/>
    <property type="evidence" value="ECO:0007669"/>
    <property type="project" value="TreeGrafter"/>
</dbReference>
<gene>
    <name evidence="3" type="ORF">ISF_06122</name>
</gene>
<evidence type="ECO:0000313" key="4">
    <source>
        <dbReference type="Proteomes" id="UP000076744"/>
    </source>
</evidence>
<dbReference type="InterPro" id="IPR024655">
    <property type="entry name" value="Asl1_glyco_hydro_catalytic"/>
</dbReference>
<name>A0A167T056_CORFA</name>
<dbReference type="Proteomes" id="UP000076744">
    <property type="component" value="Unassembled WGS sequence"/>
</dbReference>
<protein>
    <recommendedName>
        <fullName evidence="2">Asl1-like glycosyl hydrolase catalytic domain-containing protein</fullName>
    </recommendedName>
</protein>
<evidence type="ECO:0000313" key="3">
    <source>
        <dbReference type="EMBL" id="OAA60111.1"/>
    </source>
</evidence>
<dbReference type="AlphaFoldDB" id="A0A167T056"/>
<dbReference type="STRING" id="1081104.A0A167T056"/>
<dbReference type="EMBL" id="AZHB01000015">
    <property type="protein sequence ID" value="OAA60111.1"/>
    <property type="molecule type" value="Genomic_DNA"/>
</dbReference>
<feature type="domain" description="Asl1-like glycosyl hydrolase catalytic" evidence="2">
    <location>
        <begin position="178"/>
        <end position="229"/>
    </location>
</feature>
<comment type="caution">
    <text evidence="3">The sequence shown here is derived from an EMBL/GenBank/DDBJ whole genome shotgun (WGS) entry which is preliminary data.</text>
</comment>
<evidence type="ECO:0000259" key="2">
    <source>
        <dbReference type="Pfam" id="PF11790"/>
    </source>
</evidence>
<proteinExistence type="predicted"/>
<dbReference type="InterPro" id="IPR053183">
    <property type="entry name" value="ASL1"/>
</dbReference>
<feature type="chain" id="PRO_5007892428" description="Asl1-like glycosyl hydrolase catalytic domain-containing protein" evidence="1">
    <location>
        <begin position="21"/>
        <end position="232"/>
    </location>
</feature>
<accession>A0A167T056</accession>
<evidence type="ECO:0000256" key="1">
    <source>
        <dbReference type="SAM" id="SignalP"/>
    </source>
</evidence>
<reference evidence="3 4" key="1">
    <citation type="journal article" date="2016" name="Genome Biol. Evol.">
        <title>Divergent and convergent evolution of fungal pathogenicity.</title>
        <authorList>
            <person name="Shang Y."/>
            <person name="Xiao G."/>
            <person name="Zheng P."/>
            <person name="Cen K."/>
            <person name="Zhan S."/>
            <person name="Wang C."/>
        </authorList>
    </citation>
    <scope>NUCLEOTIDE SEQUENCE [LARGE SCALE GENOMIC DNA]</scope>
    <source>
        <strain evidence="3 4">ARSEF 2679</strain>
    </source>
</reference>
<sequence length="232" mass="25316">MVRLKLLWALVPFIANLALAATDYPPGKRGLGSNDGLDLSGFERTPSLSGGPSKVLWQYNWDSDIAGHSKLSLAEYVPMLHSLRDGHDAVWAERVERWLARGTRHLLAFNEPDLAWPQAAMSVGDAVDAWRRHMEPFAPRRLRPGTLIQPGRAGARPEGLGRSGVHPGLAGFKGVNGSPEEDIAFLQKAMAFLEGNACVERYAYFGTANNDQSLLSSEASHLSELGMHYAAD</sequence>
<dbReference type="GeneID" id="30022414"/>
<dbReference type="OrthoDB" id="43654at2759"/>
<dbReference type="GO" id="GO:0009277">
    <property type="term" value="C:fungal-type cell wall"/>
    <property type="evidence" value="ECO:0007669"/>
    <property type="project" value="TreeGrafter"/>
</dbReference>